<evidence type="ECO:0000313" key="4">
    <source>
        <dbReference type="Proteomes" id="UP000001299"/>
    </source>
</evidence>
<dbReference type="InterPro" id="IPR013762">
    <property type="entry name" value="Integrase-like_cat_sf"/>
</dbReference>
<sequence>MIQTIREGGIGFRKNDRIANALVLEANLGLRIEDILNLKLNDIIPDGDRYRLNIVEQKTKKKRSFTVPFPIYQYIKLYAMENGIGPDERLFAISERNVQKYLQKVSGYLGYDNIGTHSFRKFFATEIYLNNDYNIVLVQQLLQHSSVAITQRYIGITSEMQEKALLGHIQLL</sequence>
<proteinExistence type="predicted"/>
<protein>
    <submittedName>
        <fullName evidence="3">Phage integrase family protein</fullName>
    </submittedName>
</protein>
<dbReference type="SUPFAM" id="SSF56349">
    <property type="entry name" value="DNA breaking-rejoining enzymes"/>
    <property type="match status" value="1"/>
</dbReference>
<dbReference type="HOGENOM" id="CLU_027562_33_1_9"/>
<dbReference type="InterPro" id="IPR011010">
    <property type="entry name" value="DNA_brk_join_enz"/>
</dbReference>
<dbReference type="InterPro" id="IPR002104">
    <property type="entry name" value="Integrase_catalytic"/>
</dbReference>
<accession>E0S3P3</accession>
<reference evidence="3 4" key="1">
    <citation type="journal article" date="2010" name="PLoS ONE">
        <title>The glycobiome of the rumen bacterium Butyrivibrio proteoclasticus B316(T) highlights adaptation to a polysaccharide-rich environment.</title>
        <authorList>
            <person name="Kelly W.J."/>
            <person name="Leahy S.C."/>
            <person name="Altermann E."/>
            <person name="Yeoman C.J."/>
            <person name="Dunne J.C."/>
            <person name="Kong Z."/>
            <person name="Pacheco D.M."/>
            <person name="Li D."/>
            <person name="Noel S.J."/>
            <person name="Moon C.D."/>
            <person name="Cookson A.L."/>
            <person name="Attwood G.T."/>
        </authorList>
    </citation>
    <scope>NUCLEOTIDE SEQUENCE [LARGE SCALE GENOMIC DNA]</scope>
    <source>
        <strain evidence="4">ATCC 51982 / DSM 14932 / B316</strain>
        <plasmid evidence="4">Plasmid pCY360</plasmid>
    </source>
</reference>
<dbReference type="PROSITE" id="PS51898">
    <property type="entry name" value="TYR_RECOMBINASE"/>
    <property type="match status" value="1"/>
</dbReference>
<dbReference type="InterPro" id="IPR050090">
    <property type="entry name" value="Tyrosine_recombinase_XerCD"/>
</dbReference>
<dbReference type="GO" id="GO:0006310">
    <property type="term" value="P:DNA recombination"/>
    <property type="evidence" value="ECO:0007669"/>
    <property type="project" value="UniProtKB-KW"/>
</dbReference>
<organism evidence="3 4">
    <name type="scientific">Butyrivibrio proteoclasticus (strain ATCC 51982 / DSM 14932 / B316)</name>
    <name type="common">Clostridium proteoclasticum</name>
    <dbReference type="NCBI Taxonomy" id="515622"/>
    <lineage>
        <taxon>Bacteria</taxon>
        <taxon>Bacillati</taxon>
        <taxon>Bacillota</taxon>
        <taxon>Clostridia</taxon>
        <taxon>Lachnospirales</taxon>
        <taxon>Lachnospiraceae</taxon>
        <taxon>Butyrivibrio</taxon>
    </lineage>
</organism>
<dbReference type="EMBL" id="CP001812">
    <property type="protein sequence ID" value="ADL36025.1"/>
    <property type="molecule type" value="Genomic_DNA"/>
</dbReference>
<evidence type="ECO:0000259" key="2">
    <source>
        <dbReference type="PROSITE" id="PS51898"/>
    </source>
</evidence>
<dbReference type="KEGG" id="bpb:bpr_II086"/>
<gene>
    <name evidence="3" type="ordered locus">bpr_II086</name>
</gene>
<evidence type="ECO:0000256" key="1">
    <source>
        <dbReference type="ARBA" id="ARBA00023172"/>
    </source>
</evidence>
<dbReference type="Pfam" id="PF00589">
    <property type="entry name" value="Phage_integrase"/>
    <property type="match status" value="1"/>
</dbReference>
<dbReference type="PANTHER" id="PTHR30349">
    <property type="entry name" value="PHAGE INTEGRASE-RELATED"/>
    <property type="match status" value="1"/>
</dbReference>
<dbReference type="Gene3D" id="1.10.443.10">
    <property type="entry name" value="Intergrase catalytic core"/>
    <property type="match status" value="1"/>
</dbReference>
<dbReference type="Proteomes" id="UP000001299">
    <property type="component" value="Plasmid pCY360"/>
</dbReference>
<dbReference type="GO" id="GO:0003677">
    <property type="term" value="F:DNA binding"/>
    <property type="evidence" value="ECO:0007669"/>
    <property type="project" value="InterPro"/>
</dbReference>
<dbReference type="GO" id="GO:0015074">
    <property type="term" value="P:DNA integration"/>
    <property type="evidence" value="ECO:0007669"/>
    <property type="project" value="InterPro"/>
</dbReference>
<evidence type="ECO:0000313" key="3">
    <source>
        <dbReference type="EMBL" id="ADL36025.1"/>
    </source>
</evidence>
<dbReference type="PANTHER" id="PTHR30349:SF82">
    <property type="entry name" value="INTEGRASE_RECOMBINASE YOEC-RELATED"/>
    <property type="match status" value="1"/>
</dbReference>
<dbReference type="AlphaFoldDB" id="E0S3P3"/>
<name>E0S3P3_BUTPB</name>
<keyword evidence="4" id="KW-1185">Reference proteome</keyword>
<feature type="domain" description="Tyr recombinase" evidence="2">
    <location>
        <begin position="1"/>
        <end position="166"/>
    </location>
</feature>
<keyword evidence="1" id="KW-0233">DNA recombination</keyword>
<geneLocation type="plasmid" evidence="3 4">
    <name>pCY360</name>
</geneLocation>
<keyword evidence="3" id="KW-0614">Plasmid</keyword>